<evidence type="ECO:0000256" key="6">
    <source>
        <dbReference type="ARBA" id="ARBA00023014"/>
    </source>
</evidence>
<evidence type="ECO:0000256" key="5">
    <source>
        <dbReference type="ARBA" id="ARBA00023004"/>
    </source>
</evidence>
<dbReference type="InterPro" id="IPR006138">
    <property type="entry name" value="NADH_UQ_OxRdtase_20Kd_su"/>
</dbReference>
<gene>
    <name evidence="8" type="primary">ndhK_15</name>
    <name evidence="8" type="ORF">SDC9_136845</name>
</gene>
<evidence type="ECO:0000256" key="4">
    <source>
        <dbReference type="ARBA" id="ARBA00022723"/>
    </source>
</evidence>
<dbReference type="InterPro" id="IPR006137">
    <property type="entry name" value="NADH_UbQ_OxRdtase-like_20kDa"/>
</dbReference>
<accession>A0A645DLS1</accession>
<organism evidence="8">
    <name type="scientific">bioreactor metagenome</name>
    <dbReference type="NCBI Taxonomy" id="1076179"/>
    <lineage>
        <taxon>unclassified sequences</taxon>
        <taxon>metagenomes</taxon>
        <taxon>ecological metagenomes</taxon>
    </lineage>
</organism>
<feature type="domain" description="NADH:ubiquinone oxidoreductase-like 20kDa subunit" evidence="7">
    <location>
        <begin position="1"/>
        <end position="55"/>
    </location>
</feature>
<keyword evidence="5" id="KW-0408">Iron</keyword>
<dbReference type="SUPFAM" id="SSF56770">
    <property type="entry name" value="HydA/Nqo6-like"/>
    <property type="match status" value="1"/>
</dbReference>
<comment type="cofactor">
    <cofactor evidence="1">
        <name>[4Fe-4S] cluster</name>
        <dbReference type="ChEBI" id="CHEBI:49883"/>
    </cofactor>
</comment>
<comment type="similarity">
    <text evidence="2">Belongs to the complex I 20 kDa subunit family.</text>
</comment>
<evidence type="ECO:0000259" key="7">
    <source>
        <dbReference type="Pfam" id="PF01058"/>
    </source>
</evidence>
<dbReference type="Pfam" id="PF01058">
    <property type="entry name" value="Oxidored_q6"/>
    <property type="match status" value="1"/>
</dbReference>
<reference evidence="8" key="1">
    <citation type="submission" date="2019-08" db="EMBL/GenBank/DDBJ databases">
        <authorList>
            <person name="Kucharzyk K."/>
            <person name="Murdoch R.W."/>
            <person name="Higgins S."/>
            <person name="Loffler F."/>
        </authorList>
    </citation>
    <scope>NUCLEOTIDE SEQUENCE</scope>
</reference>
<dbReference type="GO" id="GO:0016491">
    <property type="term" value="F:oxidoreductase activity"/>
    <property type="evidence" value="ECO:0007669"/>
    <property type="project" value="UniProtKB-KW"/>
</dbReference>
<dbReference type="PANTHER" id="PTHR42989">
    <property type="entry name" value="HYDROGENASE-4 COMPONENT I"/>
    <property type="match status" value="1"/>
</dbReference>
<keyword evidence="4" id="KW-0479">Metal-binding</keyword>
<dbReference type="Gene3D" id="3.40.50.12280">
    <property type="match status" value="1"/>
</dbReference>
<dbReference type="GO" id="GO:0048038">
    <property type="term" value="F:quinone binding"/>
    <property type="evidence" value="ECO:0007669"/>
    <property type="project" value="InterPro"/>
</dbReference>
<comment type="caution">
    <text evidence="8">The sequence shown here is derived from an EMBL/GenBank/DDBJ whole genome shotgun (WGS) entry which is preliminary data.</text>
</comment>
<dbReference type="EC" id="1.6.5.11" evidence="8"/>
<evidence type="ECO:0000256" key="2">
    <source>
        <dbReference type="ARBA" id="ARBA00009173"/>
    </source>
</evidence>
<dbReference type="GO" id="GO:0051539">
    <property type="term" value="F:4 iron, 4 sulfur cluster binding"/>
    <property type="evidence" value="ECO:0007669"/>
    <property type="project" value="UniProtKB-KW"/>
</dbReference>
<evidence type="ECO:0000313" key="8">
    <source>
        <dbReference type="EMBL" id="MPM89733.1"/>
    </source>
</evidence>
<proteinExistence type="inferred from homology"/>
<dbReference type="InterPro" id="IPR052375">
    <property type="entry name" value="Complex_I_20kDa-like"/>
</dbReference>
<dbReference type="EMBL" id="VSSQ01037119">
    <property type="protein sequence ID" value="MPM89733.1"/>
    <property type="molecule type" value="Genomic_DNA"/>
</dbReference>
<keyword evidence="8" id="KW-0560">Oxidoreductase</keyword>
<evidence type="ECO:0000256" key="1">
    <source>
        <dbReference type="ARBA" id="ARBA00001966"/>
    </source>
</evidence>
<keyword evidence="3" id="KW-0004">4Fe-4S</keyword>
<evidence type="ECO:0000256" key="3">
    <source>
        <dbReference type="ARBA" id="ARBA00022485"/>
    </source>
</evidence>
<sequence length="93" mass="9920">MREPRVVLALGVCSSSGGVFAGSYNVFGGVDKVLPVDVFVPGCPPRPEALIDGFLLAVKKLEQRHLGLDSHAPEKEPIVFRKGRGEIVHDAAV</sequence>
<name>A0A645DLS1_9ZZZZ</name>
<dbReference type="PANTHER" id="PTHR42989:SF1">
    <property type="entry name" value="FORMATE HYDROGENLYASE SUBUNIT 7-RELATED"/>
    <property type="match status" value="1"/>
</dbReference>
<protein>
    <submittedName>
        <fullName evidence="8">NAD(P)H-quinone oxidoreductase subunit K, chloroplastic</fullName>
        <ecNumber evidence="8">1.6.5.11</ecNumber>
    </submittedName>
</protein>
<keyword evidence="6" id="KW-0411">Iron-sulfur</keyword>
<dbReference type="PROSITE" id="PS01150">
    <property type="entry name" value="COMPLEX1_20K"/>
    <property type="match status" value="1"/>
</dbReference>
<dbReference type="GO" id="GO:0046872">
    <property type="term" value="F:metal ion binding"/>
    <property type="evidence" value="ECO:0007669"/>
    <property type="project" value="UniProtKB-KW"/>
</dbReference>
<dbReference type="AlphaFoldDB" id="A0A645DLS1"/>
<dbReference type="GO" id="GO:0008137">
    <property type="term" value="F:NADH dehydrogenase (ubiquinone) activity"/>
    <property type="evidence" value="ECO:0007669"/>
    <property type="project" value="InterPro"/>
</dbReference>